<gene>
    <name evidence="4" type="ORF">LZ495_40305</name>
</gene>
<dbReference type="InterPro" id="IPR036457">
    <property type="entry name" value="PPM-type-like_dom_sf"/>
</dbReference>
<dbReference type="Gene3D" id="3.60.40.10">
    <property type="entry name" value="PPM-type phosphatase domain"/>
    <property type="match status" value="1"/>
</dbReference>
<dbReference type="Proteomes" id="UP001165378">
    <property type="component" value="Unassembled WGS sequence"/>
</dbReference>
<evidence type="ECO:0000256" key="2">
    <source>
        <dbReference type="SAM" id="MobiDB-lite"/>
    </source>
</evidence>
<dbReference type="Gene3D" id="3.30.450.20">
    <property type="entry name" value="PAS domain"/>
    <property type="match status" value="2"/>
</dbReference>
<dbReference type="InterPro" id="IPR001932">
    <property type="entry name" value="PPM-type_phosphatase-like_dom"/>
</dbReference>
<dbReference type="GO" id="GO:0016791">
    <property type="term" value="F:phosphatase activity"/>
    <property type="evidence" value="ECO:0007669"/>
    <property type="project" value="TreeGrafter"/>
</dbReference>
<evidence type="ECO:0000313" key="5">
    <source>
        <dbReference type="Proteomes" id="UP001165378"/>
    </source>
</evidence>
<evidence type="ECO:0000259" key="3">
    <source>
        <dbReference type="PROSITE" id="PS51746"/>
    </source>
</evidence>
<keyword evidence="5" id="KW-1185">Reference proteome</keyword>
<dbReference type="InterPro" id="IPR052016">
    <property type="entry name" value="Bact_Sigma-Reg"/>
</dbReference>
<dbReference type="SUPFAM" id="SSF55785">
    <property type="entry name" value="PYP-like sensor domain (PAS domain)"/>
    <property type="match status" value="1"/>
</dbReference>
<dbReference type="PROSITE" id="PS51746">
    <property type="entry name" value="PPM_2"/>
    <property type="match status" value="1"/>
</dbReference>
<dbReference type="RefSeq" id="WP_235058207.1">
    <property type="nucleotide sequence ID" value="NZ_JAKFHA010000049.1"/>
</dbReference>
<dbReference type="Pfam" id="PF13185">
    <property type="entry name" value="GAF_2"/>
    <property type="match status" value="1"/>
</dbReference>
<dbReference type="InterPro" id="IPR029016">
    <property type="entry name" value="GAF-like_dom_sf"/>
</dbReference>
<evidence type="ECO:0000313" key="4">
    <source>
        <dbReference type="EMBL" id="MCF2533433.1"/>
    </source>
</evidence>
<dbReference type="Gene3D" id="3.30.450.40">
    <property type="match status" value="1"/>
</dbReference>
<protein>
    <submittedName>
        <fullName evidence="4">SpoIIE family protein phosphatase</fullName>
    </submittedName>
</protein>
<keyword evidence="1" id="KW-0378">Hydrolase</keyword>
<proteinExistence type="predicted"/>
<dbReference type="PANTHER" id="PTHR43156">
    <property type="entry name" value="STAGE II SPORULATION PROTEIN E-RELATED"/>
    <property type="match status" value="1"/>
</dbReference>
<accession>A0AA41Q895</accession>
<dbReference type="SUPFAM" id="SSF81606">
    <property type="entry name" value="PP2C-like"/>
    <property type="match status" value="1"/>
</dbReference>
<name>A0AA41Q895_9ACTN</name>
<dbReference type="InterPro" id="IPR003018">
    <property type="entry name" value="GAF"/>
</dbReference>
<evidence type="ECO:0000256" key="1">
    <source>
        <dbReference type="ARBA" id="ARBA00022801"/>
    </source>
</evidence>
<dbReference type="InterPro" id="IPR035965">
    <property type="entry name" value="PAS-like_dom_sf"/>
</dbReference>
<dbReference type="EMBL" id="JAKFHA010000049">
    <property type="protein sequence ID" value="MCF2533433.1"/>
    <property type="molecule type" value="Genomic_DNA"/>
</dbReference>
<reference evidence="4" key="1">
    <citation type="submission" date="2022-01" db="EMBL/GenBank/DDBJ databases">
        <title>Genome-Based Taxonomic Classification of the Phylum Actinobacteria.</title>
        <authorList>
            <person name="Gao Y."/>
        </authorList>
    </citation>
    <scope>NUCLEOTIDE SEQUENCE</scope>
    <source>
        <strain evidence="4">KLBMP 8922</strain>
    </source>
</reference>
<comment type="caution">
    <text evidence="4">The sequence shown here is derived from an EMBL/GenBank/DDBJ whole genome shotgun (WGS) entry which is preliminary data.</text>
</comment>
<organism evidence="4 5">
    <name type="scientific">Yinghuangia soli</name>
    <dbReference type="NCBI Taxonomy" id="2908204"/>
    <lineage>
        <taxon>Bacteria</taxon>
        <taxon>Bacillati</taxon>
        <taxon>Actinomycetota</taxon>
        <taxon>Actinomycetes</taxon>
        <taxon>Kitasatosporales</taxon>
        <taxon>Streptomycetaceae</taxon>
        <taxon>Yinghuangia</taxon>
    </lineage>
</organism>
<dbReference type="SUPFAM" id="SSF55781">
    <property type="entry name" value="GAF domain-like"/>
    <property type="match status" value="1"/>
</dbReference>
<feature type="region of interest" description="Disordered" evidence="2">
    <location>
        <begin position="164"/>
        <end position="193"/>
    </location>
</feature>
<sequence>MLASRSDPQTAVDAIAADVLPTLGAAAVALWSLAADGSLRLRGHAGFTESAAAGWRYVPPGVATPAGRAVAGRATVWLPRLAGGAGWAETGAPAGPYATPYAALASIGAAEVAGARVAVPAVAGGRVRGVLEIAWAHPVAPGPESVHRRLESLAALCARTLTDPPGADDPISAAHTPGNAARTPRSAEGTPDGTAETVALADSLPDPAWVLVPLHAPDGRLADFRVHHANDRYAAAGSPPARAVLGTRLSAHYPESAAAEGLSARIEHVYATGRPSHAEGLPLAALVPGAPPGAAMDLSATRHGDCVLVRWRVRAPENTAADLLRDTQRLGRIGAFHEDAVTGAVTWTDGLHELHGLPPGAGPFRLADLPARAHPDDADTLARFLRTVLAQHRPAATVFRLAADPETVRHVRVVAEPVAGEDGRPIGVRGIQQDVSAQYWTEVALDATRDRLAVSERETVESNRLARQLQRAIMPPDQEPLDSADLDVAARYRPAESDTAVGGDWYDAVIMPTSRILLCVGDVAGHGIDAATCMLILRHALRGLAVTGEPPGRLLGWLNTAAHHLAEHTTASAVCALYDPQTRVLRWAAAGHPPPVLLRDGEAAVLVPPRGILLGALDDASYEDAELTLRPGDTLLLYTDGLVERRDRSVVEAVAELLVQARGRDGSVGELLDHLLAHSRADTDDDTCVVAVRVR</sequence>
<dbReference type="Pfam" id="PF07228">
    <property type="entry name" value="SpoIIE"/>
    <property type="match status" value="1"/>
</dbReference>
<dbReference type="AlphaFoldDB" id="A0AA41Q895"/>
<dbReference type="PANTHER" id="PTHR43156:SF2">
    <property type="entry name" value="STAGE II SPORULATION PROTEIN E"/>
    <property type="match status" value="1"/>
</dbReference>
<dbReference type="SMART" id="SM00331">
    <property type="entry name" value="PP2C_SIG"/>
    <property type="match status" value="1"/>
</dbReference>
<feature type="domain" description="PPM-type phosphatase" evidence="3">
    <location>
        <begin position="487"/>
        <end position="694"/>
    </location>
</feature>